<dbReference type="Proteomes" id="UP000639338">
    <property type="component" value="Unassembled WGS sequence"/>
</dbReference>
<protein>
    <submittedName>
        <fullName evidence="2">Uncharacterized protein</fullName>
    </submittedName>
</protein>
<evidence type="ECO:0000313" key="2">
    <source>
        <dbReference type="EMBL" id="KAF7992399.1"/>
    </source>
</evidence>
<reference evidence="2 3" key="1">
    <citation type="submission" date="2020-08" db="EMBL/GenBank/DDBJ databases">
        <title>Aphidius gifuensis genome sequencing and assembly.</title>
        <authorList>
            <person name="Du Z."/>
        </authorList>
    </citation>
    <scope>NUCLEOTIDE SEQUENCE [LARGE SCALE GENOMIC DNA]</scope>
    <source>
        <strain evidence="2">YNYX2018</strain>
        <tissue evidence="2">Adults</tissue>
    </source>
</reference>
<proteinExistence type="predicted"/>
<comment type="caution">
    <text evidence="2">The sequence shown here is derived from an EMBL/GenBank/DDBJ whole genome shotgun (WGS) entry which is preliminary data.</text>
</comment>
<accession>A0A835CPZ3</accession>
<dbReference type="AlphaFoldDB" id="A0A835CPZ3"/>
<name>A0A835CPZ3_APHGI</name>
<gene>
    <name evidence="2" type="ORF">HCN44_001724</name>
</gene>
<feature type="signal peptide" evidence="1">
    <location>
        <begin position="1"/>
        <end position="16"/>
    </location>
</feature>
<organism evidence="2 3">
    <name type="scientific">Aphidius gifuensis</name>
    <name type="common">Parasitoid wasp</name>
    <dbReference type="NCBI Taxonomy" id="684658"/>
    <lineage>
        <taxon>Eukaryota</taxon>
        <taxon>Metazoa</taxon>
        <taxon>Ecdysozoa</taxon>
        <taxon>Arthropoda</taxon>
        <taxon>Hexapoda</taxon>
        <taxon>Insecta</taxon>
        <taxon>Pterygota</taxon>
        <taxon>Neoptera</taxon>
        <taxon>Endopterygota</taxon>
        <taxon>Hymenoptera</taxon>
        <taxon>Apocrita</taxon>
        <taxon>Ichneumonoidea</taxon>
        <taxon>Braconidae</taxon>
        <taxon>Aphidiinae</taxon>
        <taxon>Aphidius</taxon>
    </lineage>
</organism>
<evidence type="ECO:0000256" key="1">
    <source>
        <dbReference type="SAM" id="SignalP"/>
    </source>
</evidence>
<dbReference type="EMBL" id="JACMRX010000003">
    <property type="protein sequence ID" value="KAF7992399.1"/>
    <property type="molecule type" value="Genomic_DNA"/>
</dbReference>
<keyword evidence="3" id="KW-1185">Reference proteome</keyword>
<feature type="chain" id="PRO_5032421162" evidence="1">
    <location>
        <begin position="17"/>
        <end position="90"/>
    </location>
</feature>
<keyword evidence="1" id="KW-0732">Signal</keyword>
<evidence type="ECO:0000313" key="3">
    <source>
        <dbReference type="Proteomes" id="UP000639338"/>
    </source>
</evidence>
<sequence>MKIFIALFAVLAVVAAYPYEHVQHVDAIHVNQPHPIPPLHPHPLKLHGNDHVTHIHYAKPHLPHPHLIGYEVEVKEPEVKHVIKPAHGWA</sequence>